<accession>A0AAD9FT07</accession>
<feature type="domain" description="Survival Motor Neuron Gemin2-binding" evidence="2">
    <location>
        <begin position="38"/>
        <end position="53"/>
    </location>
</feature>
<dbReference type="Proteomes" id="UP001182556">
    <property type="component" value="Unassembled WGS sequence"/>
</dbReference>
<feature type="region of interest" description="Disordered" evidence="1">
    <location>
        <begin position="150"/>
        <end position="181"/>
    </location>
</feature>
<feature type="compositionally biased region" description="Low complexity" evidence="1">
    <location>
        <begin position="161"/>
        <end position="171"/>
    </location>
</feature>
<feature type="region of interest" description="Disordered" evidence="1">
    <location>
        <begin position="1"/>
        <end position="26"/>
    </location>
</feature>
<reference evidence="3" key="1">
    <citation type="submission" date="2023-02" db="EMBL/GenBank/DDBJ databases">
        <title>Identification and recombinant expression of a fungal hydrolase from Papiliotrema laurentii that hydrolyzes apple cutin and clears colloidal polyester polyurethane.</title>
        <authorList>
            <consortium name="DOE Joint Genome Institute"/>
            <person name="Roman V.A."/>
            <person name="Bojanowski C."/>
            <person name="Crable B.R."/>
            <person name="Wagner D.N."/>
            <person name="Hung C.S."/>
            <person name="Nadeau L.J."/>
            <person name="Schratz L."/>
            <person name="Haridas S."/>
            <person name="Pangilinan J."/>
            <person name="Lipzen A."/>
            <person name="Na H."/>
            <person name="Yan M."/>
            <person name="Ng V."/>
            <person name="Grigoriev I.V."/>
            <person name="Spatafora J.W."/>
            <person name="Barlow D."/>
            <person name="Biffinger J."/>
            <person name="Kelley-Loughnane N."/>
            <person name="Varaljay V.A."/>
            <person name="Crookes-Goodson W.J."/>
        </authorList>
    </citation>
    <scope>NUCLEOTIDE SEQUENCE</scope>
    <source>
        <strain evidence="3">5307AH</strain>
    </source>
</reference>
<evidence type="ECO:0000313" key="4">
    <source>
        <dbReference type="Proteomes" id="UP001182556"/>
    </source>
</evidence>
<name>A0AAD9FT07_PAPLA</name>
<evidence type="ECO:0000256" key="1">
    <source>
        <dbReference type="SAM" id="MobiDB-lite"/>
    </source>
</evidence>
<protein>
    <recommendedName>
        <fullName evidence="2">Survival Motor Neuron Gemin2-binding domain-containing protein</fullName>
    </recommendedName>
</protein>
<proteinExistence type="predicted"/>
<evidence type="ECO:0000259" key="2">
    <source>
        <dbReference type="Pfam" id="PF20636"/>
    </source>
</evidence>
<feature type="region of interest" description="Disordered" evidence="1">
    <location>
        <begin position="107"/>
        <end position="132"/>
    </location>
</feature>
<feature type="compositionally biased region" description="Acidic residues" evidence="1">
    <location>
        <begin position="172"/>
        <end position="181"/>
    </location>
</feature>
<gene>
    <name evidence="3" type="ORF">DB88DRAFT_484485</name>
</gene>
<feature type="region of interest" description="Disordered" evidence="1">
    <location>
        <begin position="197"/>
        <end position="231"/>
    </location>
</feature>
<dbReference type="InterPro" id="IPR049481">
    <property type="entry name" value="SMN_G2-BD"/>
</dbReference>
<sequence>MAESGSDIVETDIESSHPLGSSMVNPQITLSFDSSRGGAWDDRELINAYDAAMDEFHLHHPGPGSWLDKAMAAQRKGEPLPGARPTTTAWYSASKPVEIPAEPVVTSQRPLKKRKKNKQLASTEPAVLNPYTPLSTYSSVESHPNRFYVKSPAYAPPSPVPAAASDYGSYGEDWDEEEEDDYDYPEEWYDQSYALSAPEAGPSRYPESAHVQSARDAPTQRSNTNGISGVGPPAFASQPAAPVSAMEAMNNAMTAQYWAGFWMGVAQAKSAETAPSQQIVRRPAPGSTAQADAEFAEGTRADRRGGPSNVFVTKQRFSRPSATSFTR</sequence>
<dbReference type="Pfam" id="PF20636">
    <property type="entry name" value="SMN_G2-BD"/>
    <property type="match status" value="1"/>
</dbReference>
<comment type="caution">
    <text evidence="3">The sequence shown here is derived from an EMBL/GenBank/DDBJ whole genome shotgun (WGS) entry which is preliminary data.</text>
</comment>
<dbReference type="AlphaFoldDB" id="A0AAD9FT07"/>
<keyword evidence="4" id="KW-1185">Reference proteome</keyword>
<organism evidence="3 4">
    <name type="scientific">Papiliotrema laurentii</name>
    <name type="common">Cryptococcus laurentii</name>
    <dbReference type="NCBI Taxonomy" id="5418"/>
    <lineage>
        <taxon>Eukaryota</taxon>
        <taxon>Fungi</taxon>
        <taxon>Dikarya</taxon>
        <taxon>Basidiomycota</taxon>
        <taxon>Agaricomycotina</taxon>
        <taxon>Tremellomycetes</taxon>
        <taxon>Tremellales</taxon>
        <taxon>Rhynchogastremaceae</taxon>
        <taxon>Papiliotrema</taxon>
    </lineage>
</organism>
<feature type="region of interest" description="Disordered" evidence="1">
    <location>
        <begin position="276"/>
        <end position="327"/>
    </location>
</feature>
<feature type="compositionally biased region" description="Polar residues" evidence="1">
    <location>
        <begin position="318"/>
        <end position="327"/>
    </location>
</feature>
<dbReference type="EMBL" id="JAODAN010000003">
    <property type="protein sequence ID" value="KAK1925608.1"/>
    <property type="molecule type" value="Genomic_DNA"/>
</dbReference>
<evidence type="ECO:0000313" key="3">
    <source>
        <dbReference type="EMBL" id="KAK1925608.1"/>
    </source>
</evidence>